<evidence type="ECO:0000256" key="10">
    <source>
        <dbReference type="SAM" id="MobiDB-lite"/>
    </source>
</evidence>
<keyword evidence="4 9" id="KW-0805">Transcription regulation</keyword>
<dbReference type="InterPro" id="IPR055113">
    <property type="entry name" value="Med14_RM2"/>
</dbReference>
<dbReference type="InterPro" id="IPR013947">
    <property type="entry name" value="Mediator_Med14"/>
</dbReference>
<keyword evidence="6 9" id="KW-0804">Transcription</keyword>
<accession>A0A8T0DU13</accession>
<dbReference type="Proteomes" id="UP000699462">
    <property type="component" value="Unassembled WGS sequence"/>
</dbReference>
<dbReference type="GO" id="GO:0006357">
    <property type="term" value="P:regulation of transcription by RNA polymerase II"/>
    <property type="evidence" value="ECO:0007669"/>
    <property type="project" value="InterPro"/>
</dbReference>
<comment type="subunit">
    <text evidence="9">Component of the Mediator complex.</text>
</comment>
<dbReference type="OrthoDB" id="205099at2759"/>
<feature type="compositionally biased region" description="Low complexity" evidence="10">
    <location>
        <begin position="1527"/>
        <end position="1539"/>
    </location>
</feature>
<comment type="similarity">
    <text evidence="2 9">Belongs to the Mediator complex subunit 14 family.</text>
</comment>
<evidence type="ECO:0000256" key="9">
    <source>
        <dbReference type="RuleBase" id="RU365082"/>
    </source>
</evidence>
<dbReference type="Pfam" id="PF22981">
    <property type="entry name" value="RM2_Med14"/>
    <property type="match status" value="1"/>
</dbReference>
<evidence type="ECO:0000256" key="5">
    <source>
        <dbReference type="ARBA" id="ARBA00023159"/>
    </source>
</evidence>
<feature type="compositionally biased region" description="Polar residues" evidence="10">
    <location>
        <begin position="1472"/>
        <end position="1488"/>
    </location>
</feature>
<evidence type="ECO:0000259" key="11">
    <source>
        <dbReference type="Pfam" id="PF08638"/>
    </source>
</evidence>
<evidence type="ECO:0000259" key="12">
    <source>
        <dbReference type="Pfam" id="PF22981"/>
    </source>
</evidence>
<dbReference type="GO" id="GO:0003712">
    <property type="term" value="F:transcription coregulator activity"/>
    <property type="evidence" value="ECO:0007669"/>
    <property type="project" value="UniProtKB-UniRule"/>
</dbReference>
<evidence type="ECO:0000256" key="2">
    <source>
        <dbReference type="ARBA" id="ARBA00007813"/>
    </source>
</evidence>
<proteinExistence type="inferred from homology"/>
<evidence type="ECO:0000313" key="15">
    <source>
        <dbReference type="Proteomes" id="UP000699462"/>
    </source>
</evidence>
<feature type="region of interest" description="Disordered" evidence="10">
    <location>
        <begin position="1527"/>
        <end position="1549"/>
    </location>
</feature>
<evidence type="ECO:0000256" key="8">
    <source>
        <dbReference type="ARBA" id="ARBA00032007"/>
    </source>
</evidence>
<dbReference type="Pfam" id="PF08638">
    <property type="entry name" value="Med14"/>
    <property type="match status" value="1"/>
</dbReference>
<feature type="region of interest" description="Disordered" evidence="10">
    <location>
        <begin position="1385"/>
        <end position="1407"/>
    </location>
</feature>
<dbReference type="GO" id="GO:0016592">
    <property type="term" value="C:mediator complex"/>
    <property type="evidence" value="ECO:0007669"/>
    <property type="project" value="UniProtKB-UniRule"/>
</dbReference>
<evidence type="ECO:0000256" key="7">
    <source>
        <dbReference type="ARBA" id="ARBA00023242"/>
    </source>
</evidence>
<keyword evidence="15" id="KW-1185">Reference proteome</keyword>
<dbReference type="PANTHER" id="PTHR12809">
    <property type="entry name" value="MEDIATOR COMPLEX SUBUNIT"/>
    <property type="match status" value="1"/>
</dbReference>
<evidence type="ECO:0000313" key="14">
    <source>
        <dbReference type="EMBL" id="KAF8571389.1"/>
    </source>
</evidence>
<dbReference type="EMBL" id="JTDF01000547">
    <property type="protein sequence ID" value="KAF8571389.1"/>
    <property type="molecule type" value="Genomic_DNA"/>
</dbReference>
<comment type="subcellular location">
    <subcellularLocation>
        <location evidence="1 9">Nucleus</location>
    </subcellularLocation>
</comment>
<dbReference type="InterPro" id="IPR055122">
    <property type="entry name" value="Med14_N"/>
</dbReference>
<keyword evidence="7 9" id="KW-0539">Nucleus</keyword>
<name>A0A8T0DU13_9TREM</name>
<organism evidence="14 15">
    <name type="scientific">Paragonimus westermani</name>
    <dbReference type="NCBI Taxonomy" id="34504"/>
    <lineage>
        <taxon>Eukaryota</taxon>
        <taxon>Metazoa</taxon>
        <taxon>Spiralia</taxon>
        <taxon>Lophotrochozoa</taxon>
        <taxon>Platyhelminthes</taxon>
        <taxon>Trematoda</taxon>
        <taxon>Digenea</taxon>
        <taxon>Plagiorchiida</taxon>
        <taxon>Troglotremata</taxon>
        <taxon>Troglotrematidae</taxon>
        <taxon>Paragonimus</taxon>
    </lineage>
</organism>
<keyword evidence="5 9" id="KW-0010">Activator</keyword>
<evidence type="ECO:0000256" key="3">
    <source>
        <dbReference type="ARBA" id="ARBA00019619"/>
    </source>
</evidence>
<reference evidence="14 15" key="1">
    <citation type="submission" date="2019-07" db="EMBL/GenBank/DDBJ databases">
        <title>Annotation for the trematode Paragonimus westermani.</title>
        <authorList>
            <person name="Choi Y.-J."/>
        </authorList>
    </citation>
    <scope>NUCLEOTIDE SEQUENCE [LARGE SCALE GENOMIC DNA]</scope>
    <source>
        <strain evidence="14">180907_Pwestermani</strain>
    </source>
</reference>
<dbReference type="GO" id="GO:0070847">
    <property type="term" value="C:core mediator complex"/>
    <property type="evidence" value="ECO:0007669"/>
    <property type="project" value="TreeGrafter"/>
</dbReference>
<protein>
    <recommendedName>
        <fullName evidence="3 9">Mediator of RNA polymerase II transcription subunit 14</fullName>
    </recommendedName>
    <alternativeName>
        <fullName evidence="8 9">Mediator complex subunit 14</fullName>
    </alternativeName>
</protein>
<dbReference type="Pfam" id="PF25065">
    <property type="entry name" value="RM3_Med14"/>
    <property type="match status" value="1"/>
</dbReference>
<sequence length="1549" mass="171164">MSEMAEMDQMISKPRPGSIPLSVLIEFICQKMYTDLMRLVDLLPSKTDLEKKIEIATFFSRTRHLFIRLEALVKWSNNASKVDKCEKISNFLEEQSFFLINTANSLSRLLRETLVGARLPPFAVLHAIDIFTNKTYTRLPKSIKNCASSVDAVSIKEASQALLDLNRIIQNRLSLTQLPRQFKIIKINNGRVHFVVPHEFCVTMTLMSEAVDFPWRILSIKFLIRDPVANFQSLVHPAQVQFIHSQAQSRLLYRHFDKRPPLLHLYDMLRILLCELMSNCFSFFVNIPDAFSISLQLDVLHEQAQRARATRPIDQLIVEAYRPGHSLVLSYWHALSRNHFQAQLGLDGKLQSTAYMLTIHVDPIDPQRPLCISHRPELPATESHRIGSVLQSNCLSIERLLTRTITTRAEQILQELRQELMVLSPGPVNLADAPLCLYVPLLWPCHPQEYLQFRVDPIQGTLGASCPFLLTSDAEQILLGSAVPAQTGTVASVEGYSRASVCAALLSLENALNQPSTRRVCPVSTNPGVATGDSSLLLAQTRSLRALSNTESRWRSVICQSLEHLRLCIGLVRLMKTAKTYRPFWQPAKRSLPLVLTPVQASLVKSGSSWPPTLVRFQQSLRFPIVFVQLFPNNEYYVVCEVIPAPLNVRFQYSLIVCAPVPDHIDVMIDAHGLAVSHTNQKLATASLQPTGSNLFLQVTHLVPLEVASVWFHNPSSSLSLLKSCIEKARSNALAKRTSRVAALLNRIKGCGGTQTDSSDFTSGGDVTLKSNHSIVPSLSRLIGTLEENILSNCLALELSRAGITHEGVQHDADGCLSAIRLLSLPSRPLAWQPANLVSLSDYVQQIVLRPHFDPSTHRRSWQLDLLFSGIGPAHSLNSVPTVQQKLRHQTAEWFVVRLEDYATLVKNVLAEWDCLCAMHALCYQVVTTPDFYLPPEVAVHSYNLKTLSLSYNSHYLANISFCHETGFTLALGFTPVNTPMTSSHESAVSDEVDSNPHMIIRHHLEELLNTTKSISMFAKTLVQTLPFVRAVEPLRDRTLSNHGLKTSVFYNNLRPVRGLVLIALSTYDLVLIYRACLSLRITLTTPRHTLFSAFSIGTSTSSQTIQLCDAYRQLAEPTNRTGEGWVHHSGENLLSALAPLPAFQTFLNALQEAYQMDIEAESWTGLTVAQLSQLVRSSRVPVKTDTRHPTPCWPRPGSSPLESYLAGSLLFHASVAAIHSLDIPILTIPDYGGVEPVEPSRMTDVIQAGAFESHWSVSCLKCQLRLMPQRTGVEVATWKLTLRLSTLLPPNSGTMDRWPQETLNLIEEFFDVRVCAAPFQPSAVTAFFRLLTLPPRAFRSVVRLLPFDLHPPAHAQVQLRLGLVALGASKRVGAQMANRALHAVGTSPHGSVDNTGPQTPDLVPGLPGILVRPPRITLQLLISRSQQSQQRSKFPGPPMAQLLSVGYDWDANRVAILTSSSSSGGSGSSSNTLGPSTVGRSDSTPSLPQLLLESDVESNANMMASTSGESALVHLAVLITQTAYSASSGTGSAPSLGTLPAKPMYSSS</sequence>
<evidence type="ECO:0000259" key="13">
    <source>
        <dbReference type="Pfam" id="PF25065"/>
    </source>
</evidence>
<feature type="domain" description="Mediator of RNA polymerase II transcription subunit 14 RM2" evidence="12">
    <location>
        <begin position="310"/>
        <end position="395"/>
    </location>
</feature>
<dbReference type="PANTHER" id="PTHR12809:SF2">
    <property type="entry name" value="MEDIATOR OF RNA POLYMERASE II TRANSCRIPTION SUBUNIT 14"/>
    <property type="match status" value="1"/>
</dbReference>
<feature type="domain" description="Mediator of RNA polymerase II transcription subunit 14 RM3" evidence="13">
    <location>
        <begin position="398"/>
        <end position="467"/>
    </location>
</feature>
<evidence type="ECO:0000256" key="1">
    <source>
        <dbReference type="ARBA" id="ARBA00004123"/>
    </source>
</evidence>
<gene>
    <name evidence="14" type="ORF">P879_03171</name>
</gene>
<evidence type="ECO:0000256" key="6">
    <source>
        <dbReference type="ARBA" id="ARBA00023163"/>
    </source>
</evidence>
<feature type="region of interest" description="Disordered" evidence="10">
    <location>
        <begin position="1459"/>
        <end position="1488"/>
    </location>
</feature>
<feature type="compositionally biased region" description="Polar residues" evidence="10">
    <location>
        <begin position="1389"/>
        <end position="1399"/>
    </location>
</feature>
<evidence type="ECO:0000256" key="4">
    <source>
        <dbReference type="ARBA" id="ARBA00023015"/>
    </source>
</evidence>
<comment type="caution">
    <text evidence="14">The sequence shown here is derived from an EMBL/GenBank/DDBJ whole genome shotgun (WGS) entry which is preliminary data.</text>
</comment>
<dbReference type="InterPro" id="IPR056879">
    <property type="entry name" value="RM3_Med14"/>
</dbReference>
<comment type="function">
    <text evidence="9">Component of the Mediator complex, a coactivator involved in the regulated transcription of nearly all RNA polymerase II-dependent genes. Mediator functions as a bridge to convey information from gene-specific regulatory proteins to the basal RNA polymerase II transcription machinery. Mediator is recruited to promoters by direct interactions with regulatory proteins and serves as a scaffold for the assembly of a functional preinitiation complex with RNA polymerase II and the general transcription factors.</text>
</comment>
<feature type="domain" description="Mediator complex subunit MED14 N-terminal" evidence="11">
    <location>
        <begin position="19"/>
        <end position="207"/>
    </location>
</feature>